<evidence type="ECO:0000313" key="2">
    <source>
        <dbReference type="Proteomes" id="UP001234989"/>
    </source>
</evidence>
<name>A0AAF0UH72_SOLVR</name>
<proteinExistence type="predicted"/>
<organism evidence="1 2">
    <name type="scientific">Solanum verrucosum</name>
    <dbReference type="NCBI Taxonomy" id="315347"/>
    <lineage>
        <taxon>Eukaryota</taxon>
        <taxon>Viridiplantae</taxon>
        <taxon>Streptophyta</taxon>
        <taxon>Embryophyta</taxon>
        <taxon>Tracheophyta</taxon>
        <taxon>Spermatophyta</taxon>
        <taxon>Magnoliopsida</taxon>
        <taxon>eudicotyledons</taxon>
        <taxon>Gunneridae</taxon>
        <taxon>Pentapetalae</taxon>
        <taxon>asterids</taxon>
        <taxon>lamiids</taxon>
        <taxon>Solanales</taxon>
        <taxon>Solanaceae</taxon>
        <taxon>Solanoideae</taxon>
        <taxon>Solaneae</taxon>
        <taxon>Solanum</taxon>
    </lineage>
</organism>
<protein>
    <submittedName>
        <fullName evidence="1">Uncharacterized protein</fullName>
    </submittedName>
</protein>
<dbReference type="EMBL" id="CP133620">
    <property type="protein sequence ID" value="WMV45690.1"/>
    <property type="molecule type" value="Genomic_DNA"/>
</dbReference>
<evidence type="ECO:0000313" key="1">
    <source>
        <dbReference type="EMBL" id="WMV45690.1"/>
    </source>
</evidence>
<gene>
    <name evidence="1" type="ORF">MTR67_039075</name>
</gene>
<dbReference type="Proteomes" id="UP001234989">
    <property type="component" value="Chromosome 9"/>
</dbReference>
<dbReference type="AlphaFoldDB" id="A0AAF0UH72"/>
<accession>A0AAF0UH72</accession>
<sequence length="18" mass="2036">MVSSHLVALMGYLMWVVV</sequence>
<reference evidence="1" key="1">
    <citation type="submission" date="2023-08" db="EMBL/GenBank/DDBJ databases">
        <title>A de novo genome assembly of Solanum verrucosum Schlechtendal, a Mexican diploid species geographically isolated from the other diploid A-genome species in potato relatives.</title>
        <authorList>
            <person name="Hosaka K."/>
        </authorList>
    </citation>
    <scope>NUCLEOTIDE SEQUENCE</scope>
    <source>
        <tissue evidence="1">Young leaves</tissue>
    </source>
</reference>
<keyword evidence="2" id="KW-1185">Reference proteome</keyword>